<evidence type="ECO:0000313" key="2">
    <source>
        <dbReference type="EMBL" id="RFZ92401.1"/>
    </source>
</evidence>
<keyword evidence="3" id="KW-1185">Reference proteome</keyword>
<accession>A0A372NU26</accession>
<dbReference type="EMBL" id="QWDC01000002">
    <property type="protein sequence ID" value="RFZ92401.1"/>
    <property type="molecule type" value="Genomic_DNA"/>
</dbReference>
<evidence type="ECO:0000313" key="3">
    <source>
        <dbReference type="Proteomes" id="UP000264217"/>
    </source>
</evidence>
<dbReference type="OrthoDB" id="1117657at2"/>
<reference evidence="2 3" key="1">
    <citation type="submission" date="2018-08" db="EMBL/GenBank/DDBJ databases">
        <title>Mucilaginibacter sp. MYSH2.</title>
        <authorList>
            <person name="Seo T."/>
        </authorList>
    </citation>
    <scope>NUCLEOTIDE SEQUENCE [LARGE SCALE GENOMIC DNA]</scope>
    <source>
        <strain evidence="2 3">MYSH2</strain>
    </source>
</reference>
<feature type="chain" id="PRO_5016655103" description="Adhesin domain-containing protein" evidence="1">
    <location>
        <begin position="25"/>
        <end position="447"/>
    </location>
</feature>
<name>A0A372NU26_9SPHI</name>
<keyword evidence="1" id="KW-0732">Signal</keyword>
<dbReference type="AlphaFoldDB" id="A0A372NU26"/>
<dbReference type="RefSeq" id="WP_117392111.1">
    <property type="nucleotide sequence ID" value="NZ_QWDC01000002.1"/>
</dbReference>
<dbReference type="Proteomes" id="UP000264217">
    <property type="component" value="Unassembled WGS sequence"/>
</dbReference>
<proteinExistence type="predicted"/>
<gene>
    <name evidence="2" type="ORF">D0C36_13305</name>
</gene>
<sequence>MKKAFNIAFIAIIAVLAAGSGAHAQVNPPEPPLPPENLNYNKDFNSAEFNKSMAKLNTKMADLSKKMAKLSAEQSKKMNLTMKDFNKKFSAQFKDFDKNFNKDFGKDFGKDFSDNFNNLIPQGSFNFDNGNKLSDEEYRRKVASGEITEKTKTYSKSYSVDGNDVLQISNQFGKIHVNTWNKNEFKVDVTMKFSSADASLVDEMLEGTSIIDSKNGSVVSFRTKTWSNQHGRNNTQQDMSIDYNVYMPAGNALDITNRFGSVTLPNLSGKTTLKLQFGSLTAQQLTNAQNNVSIKFSKDNPSTIAFYNGEQLKVEFSKFKVGTIDNSAASFSFSDVSIDKLKTSADINVKFGDGLSIAGIDKSVKNLNINASNTKIDLDFNQSFNFDITTRLGSFNFDEDKVKVTAKTPTDEEKGWSQTKTYKGYVGKNNSGPNVVVTARFADIQFK</sequence>
<evidence type="ECO:0008006" key="4">
    <source>
        <dbReference type="Google" id="ProtNLM"/>
    </source>
</evidence>
<organism evidence="2 3">
    <name type="scientific">Mucilaginibacter conchicola</name>
    <dbReference type="NCBI Taxonomy" id="2303333"/>
    <lineage>
        <taxon>Bacteria</taxon>
        <taxon>Pseudomonadati</taxon>
        <taxon>Bacteroidota</taxon>
        <taxon>Sphingobacteriia</taxon>
        <taxon>Sphingobacteriales</taxon>
        <taxon>Sphingobacteriaceae</taxon>
        <taxon>Mucilaginibacter</taxon>
    </lineage>
</organism>
<protein>
    <recommendedName>
        <fullName evidence="4">Adhesin domain-containing protein</fullName>
    </recommendedName>
</protein>
<evidence type="ECO:0000256" key="1">
    <source>
        <dbReference type="SAM" id="SignalP"/>
    </source>
</evidence>
<feature type="signal peptide" evidence="1">
    <location>
        <begin position="1"/>
        <end position="24"/>
    </location>
</feature>
<comment type="caution">
    <text evidence="2">The sequence shown here is derived from an EMBL/GenBank/DDBJ whole genome shotgun (WGS) entry which is preliminary data.</text>
</comment>